<dbReference type="Gene3D" id="3.90.1300.10">
    <property type="entry name" value="Amidase signature (AS) domain"/>
    <property type="match status" value="1"/>
</dbReference>
<evidence type="ECO:0000313" key="4">
    <source>
        <dbReference type="Proteomes" id="UP000272400"/>
    </source>
</evidence>
<evidence type="ECO:0000259" key="2">
    <source>
        <dbReference type="Pfam" id="PF01425"/>
    </source>
</evidence>
<proteinExistence type="inferred from homology"/>
<gene>
    <name evidence="3" type="ORF">EDD29_7207</name>
</gene>
<dbReference type="PROSITE" id="PS00571">
    <property type="entry name" value="AMIDASES"/>
    <property type="match status" value="1"/>
</dbReference>
<dbReference type="AlphaFoldDB" id="A0A3N1D7K5"/>
<dbReference type="Pfam" id="PF01425">
    <property type="entry name" value="Amidase"/>
    <property type="match status" value="1"/>
</dbReference>
<dbReference type="SUPFAM" id="SSF75304">
    <property type="entry name" value="Amidase signature (AS) enzymes"/>
    <property type="match status" value="1"/>
</dbReference>
<name>A0A3N1D7K5_9ACTN</name>
<dbReference type="InterPro" id="IPR036928">
    <property type="entry name" value="AS_sf"/>
</dbReference>
<dbReference type="EMBL" id="RJKE01000001">
    <property type="protein sequence ID" value="ROO89510.1"/>
    <property type="molecule type" value="Genomic_DNA"/>
</dbReference>
<dbReference type="InterPro" id="IPR000120">
    <property type="entry name" value="Amidase"/>
</dbReference>
<sequence length="464" mass="47708">MHHLTARRQAAAVRSGEISPVELTAHYLERVDRLDHRVGAFVTHCPETALDQARKAERIVAEAVAPPVLLGLPVPVKDLHVAAGLPTGYGSLARGEPRSPVDGPVAALLRAAGAVVLGKTGSPEFGLTCYTDFTHFAQAADLAEGVVPPTVRNPWAPDRLAGGSSGGAAAAVAAGLAPLAHGSDGGGSIRIPASACGLVGIKPSRRVVPVGADPFGLAVSGPIARDVRDAALLLDALSGRAGTPFLDAAERPPGPLRIARTALPADPGTVIHPECLAAYETASRLLAGLGHEIVELPPVRTPALARLFETAWTVLAAAERVPADRERLLQPLTRWLRERGGRVGPAALAELRTALAAEADRALAVMAPYDAVLTPALAEPPAPVGHFTSGSPEEDFARQNAHTPFAALANITGQPSLTLPLHWTRDGLPVGVMLSGRPGGDAALIALAARLEAAAPAGPPFPFG</sequence>
<dbReference type="InterPro" id="IPR023631">
    <property type="entry name" value="Amidase_dom"/>
</dbReference>
<evidence type="ECO:0000313" key="3">
    <source>
        <dbReference type="EMBL" id="ROO89510.1"/>
    </source>
</evidence>
<reference evidence="3 4" key="1">
    <citation type="submission" date="2018-11" db="EMBL/GenBank/DDBJ databases">
        <title>Sequencing the genomes of 1000 actinobacteria strains.</title>
        <authorList>
            <person name="Klenk H.-P."/>
        </authorList>
    </citation>
    <scope>NUCLEOTIDE SEQUENCE [LARGE SCALE GENOMIC DNA]</scope>
    <source>
        <strain evidence="3 4">DSM 44254</strain>
    </source>
</reference>
<dbReference type="PANTHER" id="PTHR11895:SF7">
    <property type="entry name" value="GLUTAMYL-TRNA(GLN) AMIDOTRANSFERASE SUBUNIT A, MITOCHONDRIAL"/>
    <property type="match status" value="1"/>
</dbReference>
<evidence type="ECO:0000256" key="1">
    <source>
        <dbReference type="ARBA" id="ARBA00009199"/>
    </source>
</evidence>
<dbReference type="GO" id="GO:0003824">
    <property type="term" value="F:catalytic activity"/>
    <property type="evidence" value="ECO:0007669"/>
    <property type="project" value="InterPro"/>
</dbReference>
<comment type="similarity">
    <text evidence="1">Belongs to the amidase family.</text>
</comment>
<accession>A0A3N1D7K5</accession>
<keyword evidence="4" id="KW-1185">Reference proteome</keyword>
<dbReference type="InterPro" id="IPR020556">
    <property type="entry name" value="Amidase_CS"/>
</dbReference>
<dbReference type="Proteomes" id="UP000272400">
    <property type="component" value="Unassembled WGS sequence"/>
</dbReference>
<dbReference type="PANTHER" id="PTHR11895">
    <property type="entry name" value="TRANSAMIDASE"/>
    <property type="match status" value="1"/>
</dbReference>
<comment type="caution">
    <text evidence="3">The sequence shown here is derived from an EMBL/GenBank/DDBJ whole genome shotgun (WGS) entry which is preliminary data.</text>
</comment>
<dbReference type="RefSeq" id="WP_342774485.1">
    <property type="nucleotide sequence ID" value="NZ_RJKE01000001.1"/>
</dbReference>
<feature type="domain" description="Amidase" evidence="2">
    <location>
        <begin position="22"/>
        <end position="444"/>
    </location>
</feature>
<protein>
    <submittedName>
        <fullName evidence="3">Amidase</fullName>
    </submittedName>
</protein>
<organism evidence="3 4">
    <name type="scientific">Actinocorallia herbida</name>
    <dbReference type="NCBI Taxonomy" id="58109"/>
    <lineage>
        <taxon>Bacteria</taxon>
        <taxon>Bacillati</taxon>
        <taxon>Actinomycetota</taxon>
        <taxon>Actinomycetes</taxon>
        <taxon>Streptosporangiales</taxon>
        <taxon>Thermomonosporaceae</taxon>
        <taxon>Actinocorallia</taxon>
    </lineage>
</organism>